<gene>
    <name evidence="1" type="ORF">CCMSSC00406_0004374</name>
</gene>
<keyword evidence="2" id="KW-1185">Reference proteome</keyword>
<dbReference type="Proteomes" id="UP000824881">
    <property type="component" value="Unassembled WGS sequence"/>
</dbReference>
<reference evidence="1 2" key="1">
    <citation type="journal article" date="2021" name="Appl. Environ. Microbiol.">
        <title>Genetic linkage and physical mapping for an oyster mushroom Pleurotus cornucopiae and QTL analysis for the trait cap color.</title>
        <authorList>
            <person name="Zhang Y."/>
            <person name="Gao W."/>
            <person name="Sonnenberg A."/>
            <person name="Chen Q."/>
            <person name="Zhang J."/>
            <person name="Huang C."/>
        </authorList>
    </citation>
    <scope>NUCLEOTIDE SEQUENCE [LARGE SCALE GENOMIC DNA]</scope>
    <source>
        <strain evidence="1">CCMSSC00406</strain>
    </source>
</reference>
<dbReference type="EMBL" id="WQMT02000004">
    <property type="protein sequence ID" value="KAG9224010.1"/>
    <property type="molecule type" value="Genomic_DNA"/>
</dbReference>
<comment type="caution">
    <text evidence="1">The sequence shown here is derived from an EMBL/GenBank/DDBJ whole genome shotgun (WGS) entry which is preliminary data.</text>
</comment>
<sequence length="194" mass="21537">MNVLGGAGLRHYKSESDSSSSSGGPSKNIPSWAVDWRVFNGNIYSWQNLSRVVDVTDIEGLRVRNERGEKPDPTSREVRIPGVALGRIRVVQTKGLCERNAFLGYGTASYLLRDMPGMKTGDWLRTTKIDEDTTKDVVDRGKDGSEIVHFQYGLRPVEGAAEPRFQLVGRTIGFQQVQPEEAPKEVTGRRGMVN</sequence>
<proteinExistence type="predicted"/>
<evidence type="ECO:0000313" key="1">
    <source>
        <dbReference type="EMBL" id="KAG9224010.1"/>
    </source>
</evidence>
<protein>
    <submittedName>
        <fullName evidence="1">Uncharacterized protein</fullName>
    </submittedName>
</protein>
<evidence type="ECO:0000313" key="2">
    <source>
        <dbReference type="Proteomes" id="UP000824881"/>
    </source>
</evidence>
<name>A0ACB7J1X3_PLECO</name>
<accession>A0ACB7J1X3</accession>
<organism evidence="1 2">
    <name type="scientific">Pleurotus cornucopiae</name>
    <name type="common">Cornucopia mushroom</name>
    <dbReference type="NCBI Taxonomy" id="5321"/>
    <lineage>
        <taxon>Eukaryota</taxon>
        <taxon>Fungi</taxon>
        <taxon>Dikarya</taxon>
        <taxon>Basidiomycota</taxon>
        <taxon>Agaricomycotina</taxon>
        <taxon>Agaricomycetes</taxon>
        <taxon>Agaricomycetidae</taxon>
        <taxon>Agaricales</taxon>
        <taxon>Pleurotineae</taxon>
        <taxon>Pleurotaceae</taxon>
        <taxon>Pleurotus</taxon>
    </lineage>
</organism>